<evidence type="ECO:0000313" key="4">
    <source>
        <dbReference type="Proteomes" id="UP000270190"/>
    </source>
</evidence>
<dbReference type="EMBL" id="OUNC01000018">
    <property type="protein sequence ID" value="SPP28604.1"/>
    <property type="molecule type" value="Genomic_DNA"/>
</dbReference>
<evidence type="ECO:0000259" key="2">
    <source>
        <dbReference type="Pfam" id="PF12704"/>
    </source>
</evidence>
<feature type="transmembrane region" description="Helical" evidence="1">
    <location>
        <begin position="281"/>
        <end position="302"/>
    </location>
</feature>
<organism evidence="3 4">
    <name type="scientific">Brochothrix thermosphacta</name>
    <name type="common">Microbacterium thermosphactum</name>
    <dbReference type="NCBI Taxonomy" id="2756"/>
    <lineage>
        <taxon>Bacteria</taxon>
        <taxon>Bacillati</taxon>
        <taxon>Bacillota</taxon>
        <taxon>Bacilli</taxon>
        <taxon>Bacillales</taxon>
        <taxon>Listeriaceae</taxon>
        <taxon>Brochothrix</taxon>
    </lineage>
</organism>
<evidence type="ECO:0000256" key="1">
    <source>
        <dbReference type="SAM" id="Phobius"/>
    </source>
</evidence>
<dbReference type="InterPro" id="IPR025857">
    <property type="entry name" value="MacB_PCD"/>
</dbReference>
<dbReference type="Proteomes" id="UP000270190">
    <property type="component" value="Unassembled WGS sequence"/>
</dbReference>
<gene>
    <name evidence="3" type="ORF">BTBSAS_250011</name>
</gene>
<reference evidence="4" key="1">
    <citation type="submission" date="2018-04" db="EMBL/GenBank/DDBJ databases">
        <authorList>
            <person name="Illikoud N."/>
        </authorList>
    </citation>
    <scope>NUCLEOTIDE SEQUENCE [LARGE SCALE GENOMIC DNA]</scope>
</reference>
<dbReference type="AlphaFoldDB" id="A0A2X0QJ38"/>
<accession>A0A2X0QJ38</accession>
<dbReference type="Pfam" id="PF12704">
    <property type="entry name" value="MacB_PCD"/>
    <property type="match status" value="1"/>
</dbReference>
<evidence type="ECO:0000313" key="3">
    <source>
        <dbReference type="EMBL" id="SPP28604.1"/>
    </source>
</evidence>
<dbReference type="RefSeq" id="WP_120487847.1">
    <property type="nucleotide sequence ID" value="NZ_CBCPKC010000004.1"/>
</dbReference>
<feature type="domain" description="MacB-like periplasmic core" evidence="2">
    <location>
        <begin position="43"/>
        <end position="231"/>
    </location>
</feature>
<keyword evidence="1" id="KW-1133">Transmembrane helix</keyword>
<feature type="transmembrane region" description="Helical" evidence="1">
    <location>
        <begin position="398"/>
        <end position="422"/>
    </location>
</feature>
<keyword evidence="1" id="KW-0812">Transmembrane</keyword>
<feature type="transmembrane region" description="Helical" evidence="1">
    <location>
        <begin position="18"/>
        <end position="38"/>
    </location>
</feature>
<feature type="transmembrane region" description="Helical" evidence="1">
    <location>
        <begin position="322"/>
        <end position="341"/>
    </location>
</feature>
<protein>
    <recommendedName>
        <fullName evidence="2">MacB-like periplasmic core domain-containing protein</fullName>
    </recommendedName>
</protein>
<keyword evidence="1" id="KW-0472">Membrane</keyword>
<name>A0A2X0QJ38_BROTH</name>
<sequence>MNFVKSFFKTTISTPVRFILSTLVWTVICTLLLIGLSLQHVADNASSNAKKTIGSTVTLIAKQKKVTEAASTNTNETISLFKSSDVKISDVKKLAELKHLNTYNFVVSTPAIANFSNTLQDITVTGVLSNAATEDFSNGTHTIVNGTGISSDTASNGVVLEKNMAASHHLKVGETFELLSDHGDTLKKVTITGLYTSKNENSSKIYAPYQLAKALKGQGSKATIDLATFTLDGPQYIADFKEKAEQMKTIDWDKNTLIGDDSAYQQLTGPISDMHALGEKLVYRTIIIGFILILLLQLAFVYYRKQLNQTDTLTHLTGFKRLLSDILLPIIIALLIASMSATSLTKIIAEHSASPVISKVEQVSPIAFLFDHTQQASIQSVSATQPAFNLTSFPSLELLFKTFGLALFISIIAISIIIFILYRQKKTIN</sequence>
<proteinExistence type="predicted"/>